<evidence type="ECO:0008006" key="3">
    <source>
        <dbReference type="Google" id="ProtNLM"/>
    </source>
</evidence>
<accession>A0A4Y8UJF8</accession>
<protein>
    <recommendedName>
        <fullName evidence="3">Replicative helicase inhibitor G39P N-terminal domain-containing protein</fullName>
    </recommendedName>
</protein>
<keyword evidence="2" id="KW-1185">Reference proteome</keyword>
<comment type="caution">
    <text evidence="1">The sequence shown here is derived from an EMBL/GenBank/DDBJ whole genome shotgun (WGS) entry which is preliminary data.</text>
</comment>
<evidence type="ECO:0000313" key="2">
    <source>
        <dbReference type="Proteomes" id="UP000298133"/>
    </source>
</evidence>
<dbReference type="EMBL" id="SPIA01000002">
    <property type="protein sequence ID" value="TFH67829.1"/>
    <property type="molecule type" value="Genomic_DNA"/>
</dbReference>
<reference evidence="1 2" key="1">
    <citation type="submission" date="2019-03" db="EMBL/GenBank/DDBJ databases">
        <title>Draft genome of Gammaproteobacteria bacterium LSUCC0057, a member of the SAR92 clade.</title>
        <authorList>
            <person name="Lanclos V.C."/>
            <person name="Doiron C."/>
            <person name="Henson M.W."/>
            <person name="Thrash J.C."/>
        </authorList>
    </citation>
    <scope>NUCLEOTIDE SEQUENCE [LARGE SCALE GENOMIC DNA]</scope>
    <source>
        <strain evidence="1 2">LSUCC0057</strain>
    </source>
</reference>
<dbReference type="OrthoDB" id="5725929at2"/>
<proteinExistence type="predicted"/>
<sequence>MSTTSPTAAGRPEPSPAPSAELIDAINQVFALFRANYHNQYYSAFGNDQGSVAITKKLWLQTLQNFSPALICQAAERIIAESEYLPTLHKMLEACRRAGLPDNLPSALLAYREACNAASPKAAQRWSHPAVYLAGRDCGWHRLANFAERQVLPEYSAIYQRYAERVAAGEQLAIEPPAALEEIPHRPASAATADHAMAQLKALFDLPSDTP</sequence>
<organism evidence="1 2">
    <name type="scientific">Gammaproteobacteria bacterium LSUCC0057</name>
    <dbReference type="NCBI Taxonomy" id="2559237"/>
    <lineage>
        <taxon>Bacteria</taxon>
        <taxon>Pseudomonadati</taxon>
        <taxon>Pseudomonadota</taxon>
        <taxon>Gammaproteobacteria</taxon>
        <taxon>Cellvibrionales</taxon>
        <taxon>Porticoccaceae</taxon>
        <taxon>SAR92 clade</taxon>
    </lineage>
</organism>
<dbReference type="AlphaFoldDB" id="A0A4Y8UJF8"/>
<evidence type="ECO:0000313" key="1">
    <source>
        <dbReference type="EMBL" id="TFH67829.1"/>
    </source>
</evidence>
<dbReference type="Proteomes" id="UP000298133">
    <property type="component" value="Unassembled WGS sequence"/>
</dbReference>
<name>A0A4Y8UJF8_9GAMM</name>
<gene>
    <name evidence="1" type="ORF">E3W66_06155</name>
</gene>